<sequence>MAITGFYTLNSHVDPTVFFLFLTHVFDLRKCTRSYWYRIFIFTQKLPLPPS</sequence>
<keyword evidence="2" id="KW-1185">Reference proteome</keyword>
<evidence type="ECO:0000313" key="2">
    <source>
        <dbReference type="Proteomes" id="UP000076858"/>
    </source>
</evidence>
<dbReference type="AlphaFoldDB" id="A0A164Y7A5"/>
<reference evidence="1 2" key="1">
    <citation type="submission" date="2016-03" db="EMBL/GenBank/DDBJ databases">
        <title>EvidentialGene: Evidence-directed Construction of Genes on Genomes.</title>
        <authorList>
            <person name="Gilbert D.G."/>
            <person name="Choi J.-H."/>
            <person name="Mockaitis K."/>
            <person name="Colbourne J."/>
            <person name="Pfrender M."/>
        </authorList>
    </citation>
    <scope>NUCLEOTIDE SEQUENCE [LARGE SCALE GENOMIC DNA]</scope>
    <source>
        <strain evidence="1 2">Xinb3</strain>
        <tissue evidence="1">Complete organism</tissue>
    </source>
</reference>
<comment type="caution">
    <text evidence="1">The sequence shown here is derived from an EMBL/GenBank/DDBJ whole genome shotgun (WGS) entry which is preliminary data.</text>
</comment>
<name>A0A164Y7A5_9CRUS</name>
<proteinExistence type="predicted"/>
<dbReference type="EMBL" id="LRGB01000930">
    <property type="protein sequence ID" value="KZS14953.1"/>
    <property type="molecule type" value="Genomic_DNA"/>
</dbReference>
<gene>
    <name evidence="1" type="ORF">APZ42_019464</name>
</gene>
<evidence type="ECO:0000313" key="1">
    <source>
        <dbReference type="EMBL" id="KZS14953.1"/>
    </source>
</evidence>
<accession>A0A164Y7A5</accession>
<organism evidence="1 2">
    <name type="scientific">Daphnia magna</name>
    <dbReference type="NCBI Taxonomy" id="35525"/>
    <lineage>
        <taxon>Eukaryota</taxon>
        <taxon>Metazoa</taxon>
        <taxon>Ecdysozoa</taxon>
        <taxon>Arthropoda</taxon>
        <taxon>Crustacea</taxon>
        <taxon>Branchiopoda</taxon>
        <taxon>Diplostraca</taxon>
        <taxon>Cladocera</taxon>
        <taxon>Anomopoda</taxon>
        <taxon>Daphniidae</taxon>
        <taxon>Daphnia</taxon>
    </lineage>
</organism>
<dbReference type="Proteomes" id="UP000076858">
    <property type="component" value="Unassembled WGS sequence"/>
</dbReference>
<protein>
    <submittedName>
        <fullName evidence="1">Uncharacterized protein</fullName>
    </submittedName>
</protein>